<evidence type="ECO:0000256" key="6">
    <source>
        <dbReference type="SAM" id="Phobius"/>
    </source>
</evidence>
<name>A0A1L7WT18_9HELO</name>
<feature type="transmembrane region" description="Helical" evidence="6">
    <location>
        <begin position="268"/>
        <end position="292"/>
    </location>
</feature>
<feature type="transmembrane region" description="Helical" evidence="6">
    <location>
        <begin position="169"/>
        <end position="188"/>
    </location>
</feature>
<feature type="transmembrane region" description="Helical" evidence="6">
    <location>
        <begin position="37"/>
        <end position="54"/>
    </location>
</feature>
<dbReference type="GO" id="GO:0016020">
    <property type="term" value="C:membrane"/>
    <property type="evidence" value="ECO:0007669"/>
    <property type="project" value="UniProtKB-SubCell"/>
</dbReference>
<keyword evidence="9" id="KW-1185">Reference proteome</keyword>
<feature type="transmembrane region" description="Helical" evidence="6">
    <location>
        <begin position="421"/>
        <end position="447"/>
    </location>
</feature>
<sequence>MNDLDKSSIISDRATPATPVLLESPDPETSKRLVRKLDFIVLPLLAIIYFTHSLDRANLGNAKTNDFEKDIGLKDNQYSLILILFYIPYGTLNIPATILAKRFSPAIVIPCLMFCWGTIAAVTAAVHNFGGILAARICLGVVEAGFFPSAIFYLTLFYTRTEIAKRISLFYMMGFVANAFSGLIAYSVFQWHRKLYNWQYLFIIEGCITLFLAVLSFILLPRSVEKSNYFTPAEKQCSKLRLQAESEMEGENFSWSATLKPLIDWHSWMYGFMALCYGCAAASISNFLPTIVKRITVDTVKANLYTVAPNLSGGVFIVLICWLSDKTQQRSLCAIGAVAISMIGFICLGTVDITHKTGLGYFLTFLLTFGSFTPAVLVPAWLSSNTVSMSGRATTLGLVSGLQNIAGIISSKSFRSQDAPIYAPALIISGCFEGAMCIAAAFAYIYYRTINRRLDSGKMQYVRGMEQNPDFRYVL</sequence>
<feature type="transmembrane region" description="Helical" evidence="6">
    <location>
        <begin position="133"/>
        <end position="157"/>
    </location>
</feature>
<dbReference type="Gene3D" id="1.20.1250.20">
    <property type="entry name" value="MFS general substrate transporter like domains"/>
    <property type="match status" value="2"/>
</dbReference>
<evidence type="ECO:0000256" key="5">
    <source>
        <dbReference type="ARBA" id="ARBA00023136"/>
    </source>
</evidence>
<dbReference type="PANTHER" id="PTHR43791:SF50">
    <property type="entry name" value="TRANSPORTER, PUTATIVE (AFU_ORTHOLOGUE AFUA_2G00840)-RELATED"/>
    <property type="match status" value="1"/>
</dbReference>
<feature type="domain" description="Major facilitator superfamily (MFS) profile" evidence="7">
    <location>
        <begin position="41"/>
        <end position="452"/>
    </location>
</feature>
<dbReference type="EMBL" id="FJOG01000007">
    <property type="protein sequence ID" value="CZR55896.1"/>
    <property type="molecule type" value="Genomic_DNA"/>
</dbReference>
<protein>
    <submittedName>
        <fullName evidence="8">Related to permease of the major facilitator superfamily</fullName>
    </submittedName>
</protein>
<proteinExistence type="predicted"/>
<dbReference type="AlphaFoldDB" id="A0A1L7WT18"/>
<dbReference type="Pfam" id="PF07690">
    <property type="entry name" value="MFS_1"/>
    <property type="match status" value="1"/>
</dbReference>
<dbReference type="SUPFAM" id="SSF103473">
    <property type="entry name" value="MFS general substrate transporter"/>
    <property type="match status" value="1"/>
</dbReference>
<feature type="transmembrane region" description="Helical" evidence="6">
    <location>
        <begin position="389"/>
        <end position="409"/>
    </location>
</feature>
<comment type="subcellular location">
    <subcellularLocation>
        <location evidence="1">Membrane</location>
        <topology evidence="1">Multi-pass membrane protein</topology>
    </subcellularLocation>
</comment>
<evidence type="ECO:0000259" key="7">
    <source>
        <dbReference type="PROSITE" id="PS50850"/>
    </source>
</evidence>
<dbReference type="PANTHER" id="PTHR43791">
    <property type="entry name" value="PERMEASE-RELATED"/>
    <property type="match status" value="1"/>
</dbReference>
<keyword evidence="4 6" id="KW-1133">Transmembrane helix</keyword>
<dbReference type="InterPro" id="IPR036259">
    <property type="entry name" value="MFS_trans_sf"/>
</dbReference>
<feature type="transmembrane region" description="Helical" evidence="6">
    <location>
        <begin position="359"/>
        <end position="382"/>
    </location>
</feature>
<evidence type="ECO:0000313" key="8">
    <source>
        <dbReference type="EMBL" id="CZR55896.1"/>
    </source>
</evidence>
<gene>
    <name evidence="8" type="ORF">PAC_05784</name>
</gene>
<keyword evidence="2" id="KW-0813">Transport</keyword>
<organism evidence="8 9">
    <name type="scientific">Phialocephala subalpina</name>
    <dbReference type="NCBI Taxonomy" id="576137"/>
    <lineage>
        <taxon>Eukaryota</taxon>
        <taxon>Fungi</taxon>
        <taxon>Dikarya</taxon>
        <taxon>Ascomycota</taxon>
        <taxon>Pezizomycotina</taxon>
        <taxon>Leotiomycetes</taxon>
        <taxon>Helotiales</taxon>
        <taxon>Mollisiaceae</taxon>
        <taxon>Phialocephala</taxon>
        <taxon>Phialocephala fortinii species complex</taxon>
    </lineage>
</organism>
<dbReference type="PROSITE" id="PS50850">
    <property type="entry name" value="MFS"/>
    <property type="match status" value="1"/>
</dbReference>
<feature type="transmembrane region" description="Helical" evidence="6">
    <location>
        <begin position="78"/>
        <end position="100"/>
    </location>
</feature>
<dbReference type="InterPro" id="IPR011701">
    <property type="entry name" value="MFS"/>
</dbReference>
<feature type="transmembrane region" description="Helical" evidence="6">
    <location>
        <begin position="107"/>
        <end position="127"/>
    </location>
</feature>
<dbReference type="OrthoDB" id="2985014at2759"/>
<reference evidence="8 9" key="1">
    <citation type="submission" date="2016-03" db="EMBL/GenBank/DDBJ databases">
        <authorList>
            <person name="Ploux O."/>
        </authorList>
    </citation>
    <scope>NUCLEOTIDE SEQUENCE [LARGE SCALE GENOMIC DNA]</scope>
    <source>
        <strain evidence="8 9">UAMH 11012</strain>
    </source>
</reference>
<evidence type="ECO:0000256" key="1">
    <source>
        <dbReference type="ARBA" id="ARBA00004141"/>
    </source>
</evidence>
<dbReference type="FunFam" id="1.20.1250.20:FF:000188">
    <property type="entry name" value="MFS general substrate transporter"/>
    <property type="match status" value="1"/>
</dbReference>
<keyword evidence="3 6" id="KW-0812">Transmembrane</keyword>
<evidence type="ECO:0000256" key="3">
    <source>
        <dbReference type="ARBA" id="ARBA00022692"/>
    </source>
</evidence>
<evidence type="ECO:0000256" key="4">
    <source>
        <dbReference type="ARBA" id="ARBA00022989"/>
    </source>
</evidence>
<accession>A0A1L7WT18</accession>
<evidence type="ECO:0000256" key="2">
    <source>
        <dbReference type="ARBA" id="ARBA00022448"/>
    </source>
</evidence>
<feature type="transmembrane region" description="Helical" evidence="6">
    <location>
        <begin position="331"/>
        <end position="353"/>
    </location>
</feature>
<evidence type="ECO:0000313" key="9">
    <source>
        <dbReference type="Proteomes" id="UP000184330"/>
    </source>
</evidence>
<dbReference type="Proteomes" id="UP000184330">
    <property type="component" value="Unassembled WGS sequence"/>
</dbReference>
<dbReference type="GO" id="GO:0022857">
    <property type="term" value="F:transmembrane transporter activity"/>
    <property type="evidence" value="ECO:0007669"/>
    <property type="project" value="InterPro"/>
</dbReference>
<dbReference type="InterPro" id="IPR020846">
    <property type="entry name" value="MFS_dom"/>
</dbReference>
<feature type="transmembrane region" description="Helical" evidence="6">
    <location>
        <begin position="304"/>
        <end position="324"/>
    </location>
</feature>
<keyword evidence="5 6" id="KW-0472">Membrane</keyword>
<dbReference type="FunFam" id="1.20.1250.20:FF:000013">
    <property type="entry name" value="MFS general substrate transporter"/>
    <property type="match status" value="1"/>
</dbReference>
<feature type="transmembrane region" description="Helical" evidence="6">
    <location>
        <begin position="200"/>
        <end position="220"/>
    </location>
</feature>